<accession>S3YR09</accession>
<evidence type="ECO:0000313" key="2">
    <source>
        <dbReference type="EMBL" id="EPH20118.1"/>
    </source>
</evidence>
<feature type="domain" description="DUF4434" evidence="1">
    <location>
        <begin position="32"/>
        <end position="322"/>
    </location>
</feature>
<evidence type="ECO:0000313" key="3">
    <source>
        <dbReference type="Proteomes" id="UP000014614"/>
    </source>
</evidence>
<gene>
    <name evidence="2" type="ORF">HMPREF1181_02071</name>
</gene>
<dbReference type="PATRIC" id="fig|1073351.3.peg.2074"/>
<dbReference type="Pfam" id="PF14488">
    <property type="entry name" value="DUF4434"/>
    <property type="match status" value="1"/>
</dbReference>
<proteinExistence type="predicted"/>
<dbReference type="EMBL" id="ATFP01000026">
    <property type="protein sequence ID" value="EPH20118.1"/>
    <property type="molecule type" value="Genomic_DNA"/>
</dbReference>
<dbReference type="RefSeq" id="WP_016662039.1">
    <property type="nucleotide sequence ID" value="NZ_KE340312.1"/>
</dbReference>
<dbReference type="InterPro" id="IPR008979">
    <property type="entry name" value="Galactose-bd-like_sf"/>
</dbReference>
<dbReference type="SUPFAM" id="SSF51445">
    <property type="entry name" value="(Trans)glycosidases"/>
    <property type="match status" value="1"/>
</dbReference>
<dbReference type="Proteomes" id="UP000014614">
    <property type="component" value="Unassembled WGS sequence"/>
</dbReference>
<dbReference type="InterPro" id="IPR027849">
    <property type="entry name" value="DUF4434"/>
</dbReference>
<protein>
    <recommendedName>
        <fullName evidence="1">DUF4434 domain-containing protein</fullName>
    </recommendedName>
</protein>
<name>S3YR09_BACSE</name>
<dbReference type="SUPFAM" id="SSF49785">
    <property type="entry name" value="Galactose-binding domain-like"/>
    <property type="match status" value="1"/>
</dbReference>
<dbReference type="Gene3D" id="3.20.20.80">
    <property type="entry name" value="Glycosidases"/>
    <property type="match status" value="1"/>
</dbReference>
<reference evidence="2 3" key="1">
    <citation type="submission" date="2013-05" db="EMBL/GenBank/DDBJ databases">
        <title>The Genome Sequence of Bacteroides stercoris CC31F.</title>
        <authorList>
            <consortium name="The Broad Institute Genomics Platform"/>
            <person name="Earl A."/>
            <person name="Ward D."/>
            <person name="Feldgarden M."/>
            <person name="Gevers D."/>
            <person name="Oliphant K."/>
            <person name="Allen-Vercoe E."/>
            <person name="Walker B."/>
            <person name="Young S."/>
            <person name="Zeng Q."/>
            <person name="Gargeya S."/>
            <person name="Fitzgerald M."/>
            <person name="Haas B."/>
            <person name="Abouelleil A."/>
            <person name="Allen A.W."/>
            <person name="Alvarado L."/>
            <person name="Arachchi H.M."/>
            <person name="Berlin A.M."/>
            <person name="Chapman S.B."/>
            <person name="Gainer-Dewar J."/>
            <person name="Goldberg J."/>
            <person name="Griggs A."/>
            <person name="Gujja S."/>
            <person name="Hansen M."/>
            <person name="Howarth C."/>
            <person name="Imamovic A."/>
            <person name="Ireland A."/>
            <person name="Larimer J."/>
            <person name="McCowan C."/>
            <person name="Murphy C."/>
            <person name="Pearson M."/>
            <person name="Poon T.W."/>
            <person name="Priest M."/>
            <person name="Roberts A."/>
            <person name="Saif S."/>
            <person name="Shea T."/>
            <person name="Sisk P."/>
            <person name="Sykes S."/>
            <person name="Wortman J."/>
            <person name="Nusbaum C."/>
            <person name="Birren B."/>
        </authorList>
    </citation>
    <scope>NUCLEOTIDE SEQUENCE [LARGE SCALE GENOMIC DNA]</scope>
    <source>
        <strain evidence="2 3">CC31F</strain>
    </source>
</reference>
<dbReference type="HOGENOM" id="CLU_543658_0_0_10"/>
<dbReference type="InterPro" id="IPR017853">
    <property type="entry name" value="GH"/>
</dbReference>
<dbReference type="Gene3D" id="2.60.120.260">
    <property type="entry name" value="Galactose-binding domain-like"/>
    <property type="match status" value="1"/>
</dbReference>
<evidence type="ECO:0000259" key="1">
    <source>
        <dbReference type="Pfam" id="PF14488"/>
    </source>
</evidence>
<organism evidence="2 3">
    <name type="scientific">Bacteroides stercoris CC31F</name>
    <dbReference type="NCBI Taxonomy" id="1073351"/>
    <lineage>
        <taxon>Bacteria</taxon>
        <taxon>Pseudomonadati</taxon>
        <taxon>Bacteroidota</taxon>
        <taxon>Bacteroidia</taxon>
        <taxon>Bacteroidales</taxon>
        <taxon>Bacteroidaceae</taxon>
        <taxon>Bacteroides</taxon>
    </lineage>
</organism>
<sequence length="501" mass="57477">MNIRFPQFLTVLILCLLYTMDGFCEERSAKPITGTWINLAYQDMRNKYTNPTILDNTDPGLWEQKVQELHEMGMVYLVFMAVANEGHAYYPSKLMPIIYPSDRKSPVDAIMDTAARLGMKVFMSIGWAKDQDDNLRDPAICHRQQEMMQELAGLYSNHPALYGWYLPVEDCLCPLLSEHAVTAVNKLADRARSLTPGKKILISPYGLVDSDFTNPEYERRLSCLKVDIIAYQDEVGCVREKFPMSRLKENWRILRAIHDRLDIALWANCETFTWEKKTNDRNSALIPAAYQRLLSQQVVASNAGVECIISFMFCGIIENPASLFQLGQPYWSGVAYRNYMDWRNGDRYWKLLEASFRKTLGNGAPTLTTINGNISSPLLDGYTADENPNDSHWISFSKGQHVLTVDFGQNIKLNELFLRLLNYRPEMVILPDKVYFYVSSDSTSYQLLSVQNTTCFPNISHDAWIDGIFCEKMNVYARYLKITFDSSQSVLIDELYINPVL</sequence>
<dbReference type="AlphaFoldDB" id="S3YR09"/>
<dbReference type="OrthoDB" id="6044697at2"/>
<comment type="caution">
    <text evidence="2">The sequence shown here is derived from an EMBL/GenBank/DDBJ whole genome shotgun (WGS) entry which is preliminary data.</text>
</comment>